<evidence type="ECO:0000256" key="9">
    <source>
        <dbReference type="ARBA" id="ARBA00023136"/>
    </source>
</evidence>
<dbReference type="PANTHER" id="PTHR45828:SF33">
    <property type="entry name" value="DOMON DOMAIN-CONTAINING PROTEIN"/>
    <property type="match status" value="1"/>
</dbReference>
<evidence type="ECO:0000256" key="5">
    <source>
        <dbReference type="ARBA" id="ARBA00022692"/>
    </source>
</evidence>
<dbReference type="PANTHER" id="PTHR45828">
    <property type="entry name" value="CYTOCHROME B561/FERRIC REDUCTASE TRANSMEMBRANE"/>
    <property type="match status" value="1"/>
</dbReference>
<dbReference type="EMBL" id="JAHWGI010001227">
    <property type="protein sequence ID" value="KAK3925452.1"/>
    <property type="molecule type" value="Genomic_DNA"/>
</dbReference>
<dbReference type="AlphaFoldDB" id="A0AAE1HQ92"/>
<feature type="transmembrane region" description="Helical" evidence="12">
    <location>
        <begin position="639"/>
        <end position="664"/>
    </location>
</feature>
<name>A0AAE1HQ92_9NEOP</name>
<keyword evidence="8" id="KW-0408">Iron</keyword>
<evidence type="ECO:0000256" key="12">
    <source>
        <dbReference type="SAM" id="Phobius"/>
    </source>
</evidence>
<evidence type="ECO:0000256" key="1">
    <source>
        <dbReference type="ARBA" id="ARBA00001970"/>
    </source>
</evidence>
<dbReference type="InterPro" id="IPR042307">
    <property type="entry name" value="Reeler_sf"/>
</dbReference>
<feature type="domain" description="Reelin" evidence="15">
    <location>
        <begin position="43"/>
        <end position="213"/>
    </location>
</feature>
<comment type="cofactor">
    <cofactor evidence="1">
        <name>heme b</name>
        <dbReference type="ChEBI" id="CHEBI:60344"/>
    </cofactor>
</comment>
<dbReference type="Gene3D" id="2.60.40.4060">
    <property type="entry name" value="Reeler domain"/>
    <property type="match status" value="1"/>
</dbReference>
<reference evidence="16" key="1">
    <citation type="submission" date="2021-07" db="EMBL/GenBank/DDBJ databases">
        <authorList>
            <person name="Catto M.A."/>
            <person name="Jacobson A."/>
            <person name="Kennedy G."/>
            <person name="Labadie P."/>
            <person name="Hunt B.G."/>
            <person name="Srinivasan R."/>
        </authorList>
    </citation>
    <scope>NUCLEOTIDE SEQUENCE</scope>
    <source>
        <strain evidence="16">PL_HMW_Pooled</strain>
        <tissue evidence="16">Head</tissue>
    </source>
</reference>
<keyword evidence="4" id="KW-0813">Transport</keyword>
<accession>A0AAE1HQ92</accession>
<keyword evidence="10" id="KW-0325">Glycoprotein</keyword>
<dbReference type="PROSITE" id="PS51019">
    <property type="entry name" value="REELIN"/>
    <property type="match status" value="1"/>
</dbReference>
<feature type="compositionally biased region" description="Low complexity" evidence="11">
    <location>
        <begin position="222"/>
        <end position="237"/>
    </location>
</feature>
<dbReference type="GO" id="GO:0016020">
    <property type="term" value="C:membrane"/>
    <property type="evidence" value="ECO:0007669"/>
    <property type="project" value="UniProtKB-SubCell"/>
</dbReference>
<organism evidence="16 17">
    <name type="scientific">Frankliniella fusca</name>
    <dbReference type="NCBI Taxonomy" id="407009"/>
    <lineage>
        <taxon>Eukaryota</taxon>
        <taxon>Metazoa</taxon>
        <taxon>Ecdysozoa</taxon>
        <taxon>Arthropoda</taxon>
        <taxon>Hexapoda</taxon>
        <taxon>Insecta</taxon>
        <taxon>Pterygota</taxon>
        <taxon>Neoptera</taxon>
        <taxon>Paraneoptera</taxon>
        <taxon>Thysanoptera</taxon>
        <taxon>Terebrantia</taxon>
        <taxon>Thripoidea</taxon>
        <taxon>Thripidae</taxon>
        <taxon>Frankliniella</taxon>
    </lineage>
</organism>
<keyword evidence="7 12" id="KW-1133">Transmembrane helix</keyword>
<comment type="subcellular location">
    <subcellularLocation>
        <location evidence="2">Membrane</location>
        <topology evidence="2">Multi-pass membrane protein</topology>
    </subcellularLocation>
</comment>
<keyword evidence="5 12" id="KW-0812">Transmembrane</keyword>
<feature type="domain" description="DOMON" evidence="13">
    <location>
        <begin position="277"/>
        <end position="393"/>
    </location>
</feature>
<feature type="domain" description="Cytochrome b561" evidence="14">
    <location>
        <begin position="395"/>
        <end position="598"/>
    </location>
</feature>
<evidence type="ECO:0000259" key="13">
    <source>
        <dbReference type="PROSITE" id="PS50836"/>
    </source>
</evidence>
<dbReference type="Pfam" id="PF03351">
    <property type="entry name" value="DOMON"/>
    <property type="match status" value="1"/>
</dbReference>
<keyword evidence="9 12" id="KW-0472">Membrane</keyword>
<evidence type="ECO:0000313" key="16">
    <source>
        <dbReference type="EMBL" id="KAK3925452.1"/>
    </source>
</evidence>
<feature type="transmembrane region" description="Helical" evidence="12">
    <location>
        <begin position="477"/>
        <end position="497"/>
    </location>
</feature>
<evidence type="ECO:0000259" key="15">
    <source>
        <dbReference type="PROSITE" id="PS51019"/>
    </source>
</evidence>
<dbReference type="SMART" id="SM00664">
    <property type="entry name" value="DoH"/>
    <property type="match status" value="1"/>
</dbReference>
<feature type="transmembrane region" description="Helical" evidence="12">
    <location>
        <begin position="576"/>
        <end position="598"/>
    </location>
</feature>
<feature type="transmembrane region" description="Helical" evidence="12">
    <location>
        <begin position="433"/>
        <end position="456"/>
    </location>
</feature>
<protein>
    <submittedName>
        <fullName evidence="16">Ferric-chelate reductase 1-like protein</fullName>
    </submittedName>
</protein>
<sequence>MPVPHECDEDRVQQVSARRTLTTLSLSVPQVSWRRGLALLPLLLLLAMLADGFPNGAKVGNCGDLVPGHPSSAQDGRAPFAVQPARARTEEGRVRVMLTSPQGVAFTGFILVARPLSAAAGDGTNALGHFSSMPEEAGALACGRAARSGATHVNNERKKNLEFEWEAPEDFEGPVVFNATFVQDFSTFWVGVQSPTVQVVRRSASLPDGVNAAPGAAGGPGATPARTSRRPTTTTPTPFSPEPEPEAPAQQDPLYDGCGSVRSCFGAPAGCIAKRNCNAAVAVAVRGTRYEFEMKALNALYVAVGLSDDAKMGGDSVVECQTAGGRVQAFMSWNIPGVKKNKRLDDQDGITLINGTYSDGTIYCKFTRDEVTTVEGKEFNLASRNYNLLLAAGSLLNDNNVGYHDKLASASAEQRNLADVSGFSEASKLFLRLHGAFMLAAWIGAASIGIVLARYYKQTWVGNRLCGKDQWFVWHRFFMVLVWLLTLAGFVLIFVELGSWTADSRNPHAILGVVTTVLCFVQPLGAAMRPAPSAPRRPLFNWLHWLVGNSAHILAIVTIFFAVPQSKAQLPEWMDWILVGFVAFYVFIHLILSVVGCMSERENRNRVNSFPMKDLNSSRMPITSMDRSMDAPHSSLRRFLLGIHIVVILLVTAALVIIAVFAPIEEKWKQVMQDLNLS</sequence>
<evidence type="ECO:0000256" key="2">
    <source>
        <dbReference type="ARBA" id="ARBA00004141"/>
    </source>
</evidence>
<feature type="region of interest" description="Disordered" evidence="11">
    <location>
        <begin position="208"/>
        <end position="253"/>
    </location>
</feature>
<dbReference type="InterPro" id="IPR002861">
    <property type="entry name" value="Reeler_dom"/>
</dbReference>
<gene>
    <name evidence="16" type="ORF">KUF71_013659</name>
</gene>
<dbReference type="Pfam" id="PF02014">
    <property type="entry name" value="Reeler"/>
    <property type="match status" value="1"/>
</dbReference>
<keyword evidence="6" id="KW-0249">Electron transport</keyword>
<evidence type="ECO:0000256" key="7">
    <source>
        <dbReference type="ARBA" id="ARBA00022989"/>
    </source>
</evidence>
<evidence type="ECO:0000256" key="8">
    <source>
        <dbReference type="ARBA" id="ARBA00023004"/>
    </source>
</evidence>
<evidence type="ECO:0000256" key="10">
    <source>
        <dbReference type="ARBA" id="ARBA00023180"/>
    </source>
</evidence>
<feature type="transmembrane region" description="Helical" evidence="12">
    <location>
        <begin position="539"/>
        <end position="564"/>
    </location>
</feature>
<dbReference type="CDD" id="cd08760">
    <property type="entry name" value="Cyt_b561_FRRS1_like"/>
    <property type="match status" value="1"/>
</dbReference>
<dbReference type="Gene3D" id="1.20.120.1770">
    <property type="match status" value="1"/>
</dbReference>
<dbReference type="Proteomes" id="UP001219518">
    <property type="component" value="Unassembled WGS sequence"/>
</dbReference>
<dbReference type="CDD" id="cd08544">
    <property type="entry name" value="Reeler"/>
    <property type="match status" value="1"/>
</dbReference>
<comment type="similarity">
    <text evidence="3">Belongs to the FRRS1 family.</text>
</comment>
<evidence type="ECO:0000256" key="11">
    <source>
        <dbReference type="SAM" id="MobiDB-lite"/>
    </source>
</evidence>
<reference evidence="16" key="2">
    <citation type="journal article" date="2023" name="BMC Genomics">
        <title>Pest status, molecular evolution, and epigenetic factors derived from the genome assembly of Frankliniella fusca, a thysanopteran phytovirus vector.</title>
        <authorList>
            <person name="Catto M.A."/>
            <person name="Labadie P.E."/>
            <person name="Jacobson A.L."/>
            <person name="Kennedy G.G."/>
            <person name="Srinivasan R."/>
            <person name="Hunt B.G."/>
        </authorList>
    </citation>
    <scope>NUCLEOTIDE SEQUENCE</scope>
    <source>
        <strain evidence="16">PL_HMW_Pooled</strain>
    </source>
</reference>
<dbReference type="CDD" id="cd09628">
    <property type="entry name" value="DOMON_SDR_2_like"/>
    <property type="match status" value="1"/>
</dbReference>
<keyword evidence="17" id="KW-1185">Reference proteome</keyword>
<dbReference type="SMART" id="SM00665">
    <property type="entry name" value="B561"/>
    <property type="match status" value="1"/>
</dbReference>
<proteinExistence type="inferred from homology"/>
<feature type="transmembrane region" description="Helical" evidence="12">
    <location>
        <begin position="509"/>
        <end position="527"/>
    </location>
</feature>
<dbReference type="InterPro" id="IPR051237">
    <property type="entry name" value="Ferric-chelate_Red/DefProt"/>
</dbReference>
<dbReference type="InterPro" id="IPR006593">
    <property type="entry name" value="Cyt_b561/ferric_Rdtase_TM"/>
</dbReference>
<dbReference type="InterPro" id="IPR005018">
    <property type="entry name" value="DOMON_domain"/>
</dbReference>
<dbReference type="Pfam" id="PF03188">
    <property type="entry name" value="Cytochrom_B561"/>
    <property type="match status" value="1"/>
</dbReference>
<comment type="caution">
    <text evidence="16">The sequence shown here is derived from an EMBL/GenBank/DDBJ whole genome shotgun (WGS) entry which is preliminary data.</text>
</comment>
<evidence type="ECO:0000256" key="6">
    <source>
        <dbReference type="ARBA" id="ARBA00022982"/>
    </source>
</evidence>
<evidence type="ECO:0000313" key="17">
    <source>
        <dbReference type="Proteomes" id="UP001219518"/>
    </source>
</evidence>
<evidence type="ECO:0000259" key="14">
    <source>
        <dbReference type="PROSITE" id="PS50939"/>
    </source>
</evidence>
<evidence type="ECO:0000256" key="4">
    <source>
        <dbReference type="ARBA" id="ARBA00022448"/>
    </source>
</evidence>
<evidence type="ECO:0000256" key="3">
    <source>
        <dbReference type="ARBA" id="ARBA00009195"/>
    </source>
</evidence>
<dbReference type="PROSITE" id="PS50836">
    <property type="entry name" value="DOMON"/>
    <property type="match status" value="1"/>
</dbReference>
<dbReference type="PROSITE" id="PS50939">
    <property type="entry name" value="CYTOCHROME_B561"/>
    <property type="match status" value="1"/>
</dbReference>